<organism evidence="4 5">
    <name type="scientific">Naumovozyma dairenensis (strain ATCC 10597 / BCRC 20456 / CBS 421 / NBRC 0211 / NRRL Y-12639)</name>
    <name type="common">Saccharomyces dairenensis</name>
    <dbReference type="NCBI Taxonomy" id="1071378"/>
    <lineage>
        <taxon>Eukaryota</taxon>
        <taxon>Fungi</taxon>
        <taxon>Dikarya</taxon>
        <taxon>Ascomycota</taxon>
        <taxon>Saccharomycotina</taxon>
        <taxon>Saccharomycetes</taxon>
        <taxon>Saccharomycetales</taxon>
        <taxon>Saccharomycetaceae</taxon>
        <taxon>Naumovozyma</taxon>
    </lineage>
</organism>
<dbReference type="RefSeq" id="XP_003672374.1">
    <property type="nucleotide sequence ID" value="XM_003672326.1"/>
</dbReference>
<keyword evidence="5" id="KW-1185">Reference proteome</keyword>
<gene>
    <name evidence="4" type="primary">NDAI0J02390</name>
    <name evidence="4" type="ordered locus">NDAI_0J02390</name>
</gene>
<evidence type="ECO:0000313" key="5">
    <source>
        <dbReference type="Proteomes" id="UP000000689"/>
    </source>
</evidence>
<name>G0WH53_NAUDC</name>
<dbReference type="EMBL" id="HE580276">
    <property type="protein sequence ID" value="CCD27131.1"/>
    <property type="molecule type" value="Genomic_DNA"/>
</dbReference>
<dbReference type="Pfam" id="PF22991">
    <property type="entry name" value="Lock_Gag1-like"/>
    <property type="match status" value="1"/>
</dbReference>
<feature type="compositionally biased region" description="Acidic residues" evidence="1">
    <location>
        <begin position="132"/>
        <end position="146"/>
    </location>
</feature>
<evidence type="ECO:0000259" key="3">
    <source>
        <dbReference type="Pfam" id="PF22991"/>
    </source>
</evidence>
<dbReference type="Proteomes" id="UP000000689">
    <property type="component" value="Chromosome 10"/>
</dbReference>
<feature type="compositionally biased region" description="Low complexity" evidence="1">
    <location>
        <begin position="120"/>
        <end position="129"/>
    </location>
</feature>
<dbReference type="PANTHER" id="PTHR28065:SF1">
    <property type="entry name" value="DUF4050 DOMAIN-CONTAINING PROTEIN"/>
    <property type="match status" value="1"/>
</dbReference>
<feature type="domain" description="Gag1-like lock" evidence="3">
    <location>
        <begin position="30"/>
        <end position="73"/>
    </location>
</feature>
<sequence>MISSKHRNTGNTATTTTITATQTVQTNPKKSSVKSTLSNTFHKWKTTLRKITHETLNSLDESSSSDDKIDALFHANAASNTDENLAKLERLEKKETALLTQNNTEQLITKDDHDAVHAPTPITSNTTTTLQDGDDDKPSEEEEEETYETYNSELECAKLRSKCESENKPFIEGHLIWEHRRELWNKPRNDIKIDQAEIASRRKVFQSIPEQYYPRIYKKLVVDDKPLREPLNLEDAMKIINAGWHETKKWANAANGLP</sequence>
<feature type="domain" description="Gag1-like clamp" evidence="2">
    <location>
        <begin position="158"/>
        <end position="250"/>
    </location>
</feature>
<dbReference type="KEGG" id="ndi:NDAI_0J02390"/>
<dbReference type="OrthoDB" id="5576875at2759"/>
<dbReference type="AlphaFoldDB" id="G0WH53"/>
<accession>G0WH53</accession>
<evidence type="ECO:0000313" key="4">
    <source>
        <dbReference type="EMBL" id="CCD27131.1"/>
    </source>
</evidence>
<feature type="region of interest" description="Disordered" evidence="1">
    <location>
        <begin position="112"/>
        <end position="146"/>
    </location>
</feature>
<proteinExistence type="predicted"/>
<dbReference type="STRING" id="1071378.G0WH53"/>
<dbReference type="InterPro" id="IPR053274">
    <property type="entry name" value="Fluconazole_resistance"/>
</dbReference>
<dbReference type="HOGENOM" id="CLU_092540_0_0_1"/>
<reference evidence="4 5" key="1">
    <citation type="journal article" date="2011" name="Proc. Natl. Acad. Sci. U.S.A.">
        <title>Evolutionary erosion of yeast sex chromosomes by mating-type switching accidents.</title>
        <authorList>
            <person name="Gordon J.L."/>
            <person name="Armisen D."/>
            <person name="Proux-Wera E."/>
            <person name="Oheigeartaigh S.S."/>
            <person name="Byrne K.P."/>
            <person name="Wolfe K.H."/>
        </authorList>
    </citation>
    <scope>NUCLEOTIDE SEQUENCE [LARGE SCALE GENOMIC DNA]</scope>
    <source>
        <strain evidence="5">ATCC 10597 / BCRC 20456 / CBS 421 / NBRC 0211 / NRRL Y-12639</strain>
    </source>
</reference>
<evidence type="ECO:0000259" key="2">
    <source>
        <dbReference type="Pfam" id="PF13259"/>
    </source>
</evidence>
<dbReference type="InterPro" id="IPR053969">
    <property type="entry name" value="Lock_Gag1-like"/>
</dbReference>
<evidence type="ECO:0000256" key="1">
    <source>
        <dbReference type="SAM" id="MobiDB-lite"/>
    </source>
</evidence>
<dbReference type="OMA" id="WTETRKW"/>
<dbReference type="eggNOG" id="ENOG502S6I5">
    <property type="taxonomic scope" value="Eukaryota"/>
</dbReference>
<dbReference type="GeneID" id="11494468"/>
<protein>
    <submittedName>
        <fullName evidence="4">Uncharacterized protein</fullName>
    </submittedName>
</protein>
<dbReference type="InterPro" id="IPR025124">
    <property type="entry name" value="Gag1-like_clamp"/>
</dbReference>
<dbReference type="PANTHER" id="PTHR28065">
    <property type="entry name" value="FREQUENIN"/>
    <property type="match status" value="1"/>
</dbReference>
<dbReference type="Pfam" id="PF13259">
    <property type="entry name" value="clamp_Gag1-like"/>
    <property type="match status" value="1"/>
</dbReference>